<dbReference type="EMBL" id="JBELPZ010000004">
    <property type="protein sequence ID" value="MFL9843884.1"/>
    <property type="molecule type" value="Genomic_DNA"/>
</dbReference>
<dbReference type="Pfam" id="PF14054">
    <property type="entry name" value="DUF4249"/>
    <property type="match status" value="1"/>
</dbReference>
<dbReference type="PROSITE" id="PS51257">
    <property type="entry name" value="PROKAR_LIPOPROTEIN"/>
    <property type="match status" value="1"/>
</dbReference>
<keyword evidence="2" id="KW-1185">Reference proteome</keyword>
<dbReference type="InterPro" id="IPR025345">
    <property type="entry name" value="DUF4249"/>
</dbReference>
<protein>
    <submittedName>
        <fullName evidence="1">DUF4249 domain-containing protein</fullName>
    </submittedName>
</protein>
<proteinExistence type="predicted"/>
<name>A0ABW8YUB7_9FLAO</name>
<reference evidence="1 2" key="1">
    <citation type="submission" date="2024-06" db="EMBL/GenBank/DDBJ databases">
        <authorList>
            <person name="Kaempfer P."/>
            <person name="Viver T."/>
        </authorList>
    </citation>
    <scope>NUCLEOTIDE SEQUENCE [LARGE SCALE GENOMIC DNA]</scope>
    <source>
        <strain evidence="1 2">ST-119</strain>
    </source>
</reference>
<gene>
    <name evidence="1" type="ORF">ABS766_05575</name>
</gene>
<organism evidence="1 2">
    <name type="scientific">Flavobacterium rhizosphaerae</name>
    <dbReference type="NCBI Taxonomy" id="3163298"/>
    <lineage>
        <taxon>Bacteria</taxon>
        <taxon>Pseudomonadati</taxon>
        <taxon>Bacteroidota</taxon>
        <taxon>Flavobacteriia</taxon>
        <taxon>Flavobacteriales</taxon>
        <taxon>Flavobacteriaceae</taxon>
        <taxon>Flavobacterium</taxon>
    </lineage>
</organism>
<comment type="caution">
    <text evidence="1">The sequence shown here is derived from an EMBL/GenBank/DDBJ whole genome shotgun (WGS) entry which is preliminary data.</text>
</comment>
<dbReference type="RefSeq" id="WP_408084137.1">
    <property type="nucleotide sequence ID" value="NZ_JBELPZ010000004.1"/>
</dbReference>
<evidence type="ECO:0000313" key="1">
    <source>
        <dbReference type="EMBL" id="MFL9843884.1"/>
    </source>
</evidence>
<sequence length="274" mass="30938">MKKIYILFAVLTALILTSCEEVIDVDLDTAKPRLVVDASINWYKNTDGSQQVIKLTTTNGFYESEVPKVNGATVFVTNSQGTLFTFTENPGTGEYTCNYFAPVINETYTLTVEYNDQMYTATETLYAVPEIGNVVQDNEGGFLGDEIEVRFYFQDNGQEDNFYMARFDSEVLSYPDYDISDDEFFQGNEMFNFISNEDFKPGQHVGISLYGVSERFHNYMDILIAMADGDAGNGPFQTPPVSVRGNIINQSNEDNYALGYFRLSEVDTVDYIIQ</sequence>
<evidence type="ECO:0000313" key="2">
    <source>
        <dbReference type="Proteomes" id="UP001629156"/>
    </source>
</evidence>
<dbReference type="Proteomes" id="UP001629156">
    <property type="component" value="Unassembled WGS sequence"/>
</dbReference>
<accession>A0ABW8YUB7</accession>